<name>A0ABY6LXJ3_9FLAO</name>
<accession>A0ABY6LXJ3</accession>
<sequence length="313" mass="35322">MKAFKANGTQSFHFNRLLKEEQKLKNQFQFIDDSLYTLASRQIRIQDVVNKNVGEVHYNIEQALHHLVENNLGKGISHQQYVMNHANVLADLLSDALSNMQNQLQMQSSGKGKPSPGQGDPQLSDIIQKQKGLEKQFQDGLDNKEKNGDKPGDEKGNKPENGAEGEQAGKSCKNGLDGDEAESEALLEIYKEQQRLREAVQKALQKQPGNAGSDKVLDEMKKLEQNLLNQGFSKQLVNQFKNLNHELLKLETAFKQQGDDDKRQSSTNTKASQGEQKNIPQSVLDYINTTEMLQKNSLPLLPKYDNLVKEYFK</sequence>
<feature type="region of interest" description="Disordered" evidence="1">
    <location>
        <begin position="102"/>
        <end position="123"/>
    </location>
</feature>
<feature type="compositionally biased region" description="Low complexity" evidence="1">
    <location>
        <begin position="102"/>
        <end position="122"/>
    </location>
</feature>
<feature type="compositionally biased region" description="Basic and acidic residues" evidence="1">
    <location>
        <begin position="137"/>
        <end position="158"/>
    </location>
</feature>
<feature type="region of interest" description="Disordered" evidence="1">
    <location>
        <begin position="255"/>
        <end position="281"/>
    </location>
</feature>
<dbReference type="EMBL" id="CP081495">
    <property type="protein sequence ID" value="UYW01016.1"/>
    <property type="molecule type" value="Genomic_DNA"/>
</dbReference>
<evidence type="ECO:0000313" key="2">
    <source>
        <dbReference type="EMBL" id="UYW01016.1"/>
    </source>
</evidence>
<evidence type="ECO:0000256" key="1">
    <source>
        <dbReference type="SAM" id="MobiDB-lite"/>
    </source>
</evidence>
<evidence type="ECO:0000313" key="3">
    <source>
        <dbReference type="Proteomes" id="UP001163328"/>
    </source>
</evidence>
<dbReference type="Proteomes" id="UP001163328">
    <property type="component" value="Chromosome"/>
</dbReference>
<feature type="region of interest" description="Disordered" evidence="1">
    <location>
        <begin position="137"/>
        <end position="178"/>
    </location>
</feature>
<reference evidence="2" key="1">
    <citation type="submission" date="2021-08" db="EMBL/GenBank/DDBJ databases">
        <title>Flavobacterium sp. strain CC-SYL302.</title>
        <authorList>
            <person name="Lin S.-Y."/>
            <person name="Lee T.-H."/>
            <person name="Young C.-C."/>
        </authorList>
    </citation>
    <scope>NUCLEOTIDE SEQUENCE</scope>
    <source>
        <strain evidence="2">CC-SYL302</strain>
    </source>
</reference>
<keyword evidence="3" id="KW-1185">Reference proteome</keyword>
<protein>
    <submittedName>
        <fullName evidence="2">Uncharacterized protein</fullName>
    </submittedName>
</protein>
<proteinExistence type="predicted"/>
<gene>
    <name evidence="2" type="ORF">K5I29_11030</name>
</gene>
<dbReference type="RefSeq" id="WP_264433344.1">
    <property type="nucleotide sequence ID" value="NZ_CP081495.1"/>
</dbReference>
<feature type="compositionally biased region" description="Polar residues" evidence="1">
    <location>
        <begin position="265"/>
        <end position="281"/>
    </location>
</feature>
<organism evidence="2 3">
    <name type="scientific">Flavobacterium agricola</name>
    <dbReference type="NCBI Taxonomy" id="2870839"/>
    <lineage>
        <taxon>Bacteria</taxon>
        <taxon>Pseudomonadati</taxon>
        <taxon>Bacteroidota</taxon>
        <taxon>Flavobacteriia</taxon>
        <taxon>Flavobacteriales</taxon>
        <taxon>Flavobacteriaceae</taxon>
        <taxon>Flavobacterium</taxon>
    </lineage>
</organism>